<evidence type="ECO:0000256" key="1">
    <source>
        <dbReference type="ARBA" id="ARBA00004173"/>
    </source>
</evidence>
<dbReference type="GO" id="GO:0141148">
    <property type="term" value="F:enoyl-[acyl-carrier-protein] reductase (NADPH) activity"/>
    <property type="evidence" value="ECO:0007669"/>
    <property type="project" value="UniProtKB-EC"/>
</dbReference>
<dbReference type="EC" id="1.3.1.104" evidence="11"/>
<accession>A0A811KW57</accession>
<dbReference type="InterPro" id="IPR051034">
    <property type="entry name" value="Mito_Enoyl-ACP_Reductase"/>
</dbReference>
<dbReference type="InterPro" id="IPR020843">
    <property type="entry name" value="ER"/>
</dbReference>
<dbReference type="SUPFAM" id="SSF51735">
    <property type="entry name" value="NAD(P)-binding Rossmann-fold domains"/>
    <property type="match status" value="1"/>
</dbReference>
<evidence type="ECO:0000256" key="12">
    <source>
        <dbReference type="ARBA" id="ARBA00041058"/>
    </source>
</evidence>
<dbReference type="SMART" id="SM00829">
    <property type="entry name" value="PKS_ER"/>
    <property type="match status" value="1"/>
</dbReference>
<evidence type="ECO:0000256" key="13">
    <source>
        <dbReference type="ARBA" id="ARBA00042123"/>
    </source>
</evidence>
<keyword evidence="4" id="KW-0276">Fatty acid metabolism</keyword>
<reference evidence="15" key="1">
    <citation type="submission" date="2020-09" db="EMBL/GenBank/DDBJ databases">
        <authorList>
            <person name="Kikuchi T."/>
        </authorList>
    </citation>
    <scope>NUCLEOTIDE SEQUENCE</scope>
    <source>
        <strain evidence="15">SH1</strain>
    </source>
</reference>
<keyword evidence="9" id="KW-0496">Mitochondrion</keyword>
<keyword evidence="10" id="KW-0275">Fatty acid biosynthesis</keyword>
<comment type="caution">
    <text evidence="15">The sequence shown here is derived from an EMBL/GenBank/DDBJ whole genome shotgun (WGS) entry which is preliminary data.</text>
</comment>
<evidence type="ECO:0000313" key="16">
    <source>
        <dbReference type="Proteomes" id="UP000614601"/>
    </source>
</evidence>
<dbReference type="PANTHER" id="PTHR43981:SF1">
    <property type="entry name" value="ENOYL-[ACYL-CARRIER-PROTEIN] REDUCTASE, MITOCHONDRIAL"/>
    <property type="match status" value="1"/>
</dbReference>
<evidence type="ECO:0000256" key="8">
    <source>
        <dbReference type="ARBA" id="ARBA00023098"/>
    </source>
</evidence>
<gene>
    <name evidence="15" type="ORF">BOKJ2_LOCUS8281</name>
</gene>
<evidence type="ECO:0000259" key="14">
    <source>
        <dbReference type="SMART" id="SM00829"/>
    </source>
</evidence>
<evidence type="ECO:0000256" key="3">
    <source>
        <dbReference type="ARBA" id="ARBA00022516"/>
    </source>
</evidence>
<evidence type="ECO:0000256" key="9">
    <source>
        <dbReference type="ARBA" id="ARBA00023128"/>
    </source>
</evidence>
<keyword evidence="8" id="KW-0443">Lipid metabolism</keyword>
<name>A0A811KW57_9BILA</name>
<feature type="domain" description="Enoyl reductase (ER)" evidence="14">
    <location>
        <begin position="17"/>
        <end position="321"/>
    </location>
</feature>
<protein>
    <recommendedName>
        <fullName evidence="12">Enoyl-[acyl-carrier-protein] reductase, mitochondrial</fullName>
        <ecNumber evidence="11">1.3.1.104</ecNumber>
    </recommendedName>
    <alternativeName>
        <fullName evidence="13">2-enoyl thioester reductase</fullName>
    </alternativeName>
</protein>
<dbReference type="InterPro" id="IPR011032">
    <property type="entry name" value="GroES-like_sf"/>
</dbReference>
<comment type="similarity">
    <text evidence="2">Belongs to the zinc-containing alcohol dehydrogenase family. Quinone oxidoreductase subfamily.</text>
</comment>
<evidence type="ECO:0000256" key="6">
    <source>
        <dbReference type="ARBA" id="ARBA00022946"/>
    </source>
</evidence>
<dbReference type="Proteomes" id="UP000614601">
    <property type="component" value="Unassembled WGS sequence"/>
</dbReference>
<dbReference type="CDD" id="cd08290">
    <property type="entry name" value="ETR"/>
    <property type="match status" value="1"/>
</dbReference>
<dbReference type="PANTHER" id="PTHR43981">
    <property type="entry name" value="ENOYL-[ACYL-CARRIER-PROTEIN] REDUCTASE, MITOCHONDRIAL"/>
    <property type="match status" value="1"/>
</dbReference>
<evidence type="ECO:0000256" key="11">
    <source>
        <dbReference type="ARBA" id="ARBA00038963"/>
    </source>
</evidence>
<comment type="subcellular location">
    <subcellularLocation>
        <location evidence="1">Mitochondrion</location>
    </subcellularLocation>
</comment>
<evidence type="ECO:0000313" key="15">
    <source>
        <dbReference type="EMBL" id="CAD5219112.1"/>
    </source>
</evidence>
<dbReference type="Gene3D" id="3.90.180.10">
    <property type="entry name" value="Medium-chain alcohol dehydrogenases, catalytic domain"/>
    <property type="match status" value="1"/>
</dbReference>
<keyword evidence="5" id="KW-0521">NADP</keyword>
<proteinExistence type="inferred from homology"/>
<keyword evidence="3" id="KW-0444">Lipid biosynthesis</keyword>
<dbReference type="EMBL" id="CAJFDH010000004">
    <property type="protein sequence ID" value="CAD5219112.1"/>
    <property type="molecule type" value="Genomic_DNA"/>
</dbReference>
<dbReference type="Proteomes" id="UP000783686">
    <property type="component" value="Unassembled WGS sequence"/>
</dbReference>
<dbReference type="AlphaFoldDB" id="A0A811KW57"/>
<dbReference type="InterPro" id="IPR036291">
    <property type="entry name" value="NAD(P)-bd_dom_sf"/>
</dbReference>
<dbReference type="Pfam" id="PF00107">
    <property type="entry name" value="ADH_zinc_N"/>
    <property type="match status" value="1"/>
</dbReference>
<dbReference type="EMBL" id="CAJFCW020000004">
    <property type="protein sequence ID" value="CAG9112336.1"/>
    <property type="molecule type" value="Genomic_DNA"/>
</dbReference>
<dbReference type="SUPFAM" id="SSF50129">
    <property type="entry name" value="GroES-like"/>
    <property type="match status" value="1"/>
</dbReference>
<keyword evidence="7" id="KW-0560">Oxidoreductase</keyword>
<evidence type="ECO:0000256" key="2">
    <source>
        <dbReference type="ARBA" id="ARBA00010371"/>
    </source>
</evidence>
<evidence type="ECO:0000256" key="10">
    <source>
        <dbReference type="ARBA" id="ARBA00023160"/>
    </source>
</evidence>
<dbReference type="OrthoDB" id="7482721at2759"/>
<organism evidence="15 16">
    <name type="scientific">Bursaphelenchus okinawaensis</name>
    <dbReference type="NCBI Taxonomy" id="465554"/>
    <lineage>
        <taxon>Eukaryota</taxon>
        <taxon>Metazoa</taxon>
        <taxon>Ecdysozoa</taxon>
        <taxon>Nematoda</taxon>
        <taxon>Chromadorea</taxon>
        <taxon>Rhabditida</taxon>
        <taxon>Tylenchina</taxon>
        <taxon>Tylenchomorpha</taxon>
        <taxon>Aphelenchoidea</taxon>
        <taxon>Aphelenchoididae</taxon>
        <taxon>Bursaphelenchus</taxon>
    </lineage>
</organism>
<dbReference type="Pfam" id="PF08240">
    <property type="entry name" value="ADH_N"/>
    <property type="match status" value="1"/>
</dbReference>
<dbReference type="Gene3D" id="3.40.50.720">
    <property type="entry name" value="NAD(P)-binding Rossmann-like Domain"/>
    <property type="match status" value="1"/>
</dbReference>
<keyword evidence="6" id="KW-0809">Transit peptide</keyword>
<evidence type="ECO:0000256" key="7">
    <source>
        <dbReference type="ARBA" id="ARBA00023002"/>
    </source>
</evidence>
<sequence length="331" mass="36338">MIKASALTYKTNGDPKKVLQLEQIEVDTTLGPSSVLVKWLLSPINPLDINKIEGTYPSKFTNIGGSEGVGRVVKVGSEVRKLKADDRVFSGAPFATPWIEYSVVDQSSLFKLQPDVDEVSAASLMINPPTAYIMLKEYEHLENGDYVIQNSANSAVGRCVIQLAKAFGYKSINLVRDRPDIEDLKNELKALGADFVFTEEEFKSTGRQFVKTLDRPIRLACNGVGGRSALAISASLTYGATCVTYGGMSKKPSEFSTASLVFNDLRVVGVAVTNFIANAWSEKVDRMFKELQDLIAAGKLKPPPVKIHRLEEYEAAIRDHLDRWAEGEANA</sequence>
<dbReference type="GO" id="GO:0005739">
    <property type="term" value="C:mitochondrion"/>
    <property type="evidence" value="ECO:0007669"/>
    <property type="project" value="UniProtKB-SubCell"/>
</dbReference>
<dbReference type="InterPro" id="IPR013154">
    <property type="entry name" value="ADH-like_N"/>
</dbReference>
<dbReference type="GO" id="GO:0006633">
    <property type="term" value="P:fatty acid biosynthetic process"/>
    <property type="evidence" value="ECO:0007669"/>
    <property type="project" value="UniProtKB-KW"/>
</dbReference>
<dbReference type="InterPro" id="IPR013149">
    <property type="entry name" value="ADH-like_C"/>
</dbReference>
<evidence type="ECO:0000256" key="5">
    <source>
        <dbReference type="ARBA" id="ARBA00022857"/>
    </source>
</evidence>
<keyword evidence="16" id="KW-1185">Reference proteome</keyword>
<evidence type="ECO:0000256" key="4">
    <source>
        <dbReference type="ARBA" id="ARBA00022832"/>
    </source>
</evidence>